<evidence type="ECO:0000259" key="3">
    <source>
        <dbReference type="Pfam" id="PF00149"/>
    </source>
</evidence>
<dbReference type="RefSeq" id="WP_191158404.1">
    <property type="nucleotide sequence ID" value="NZ_JACXAI010000012.1"/>
</dbReference>
<dbReference type="GO" id="GO:0008253">
    <property type="term" value="F:5'-nucleotidase activity"/>
    <property type="evidence" value="ECO:0007669"/>
    <property type="project" value="TreeGrafter"/>
</dbReference>
<dbReference type="GO" id="GO:0008768">
    <property type="term" value="F:UDP-sugar diphosphatase activity"/>
    <property type="evidence" value="ECO:0007669"/>
    <property type="project" value="TreeGrafter"/>
</dbReference>
<evidence type="ECO:0000313" key="5">
    <source>
        <dbReference type="EMBL" id="MBD1380806.1"/>
    </source>
</evidence>
<dbReference type="PANTHER" id="PTHR11575:SF23">
    <property type="entry name" value="5-NUCLEOTIDASE FAMILY PROTEIN"/>
    <property type="match status" value="1"/>
</dbReference>
<evidence type="ECO:0000313" key="6">
    <source>
        <dbReference type="Proteomes" id="UP000626844"/>
    </source>
</evidence>
<dbReference type="Gene3D" id="3.90.780.10">
    <property type="entry name" value="5'-Nucleotidase, C-terminal domain"/>
    <property type="match status" value="1"/>
</dbReference>
<dbReference type="InterPro" id="IPR008334">
    <property type="entry name" value="5'-Nucleotdase_C"/>
</dbReference>
<organism evidence="5 6">
    <name type="scientific">Metabacillus arenae</name>
    <dbReference type="NCBI Taxonomy" id="2771434"/>
    <lineage>
        <taxon>Bacteria</taxon>
        <taxon>Bacillati</taxon>
        <taxon>Bacillota</taxon>
        <taxon>Bacilli</taxon>
        <taxon>Bacillales</taxon>
        <taxon>Bacillaceae</taxon>
        <taxon>Metabacillus</taxon>
    </lineage>
</organism>
<dbReference type="InterPro" id="IPR011240">
    <property type="entry name" value="Pesterase_YunD"/>
</dbReference>
<feature type="domain" description="Calcineurin-like phosphoesterase" evidence="3">
    <location>
        <begin position="6"/>
        <end position="204"/>
    </location>
</feature>
<dbReference type="PIRSF" id="PIRSF036361">
    <property type="entry name" value="YunD"/>
    <property type="match status" value="1"/>
</dbReference>
<dbReference type="PRINTS" id="PR01607">
    <property type="entry name" value="APYRASEFAMLY"/>
</dbReference>
<dbReference type="GO" id="GO:0009166">
    <property type="term" value="P:nucleotide catabolic process"/>
    <property type="evidence" value="ECO:0007669"/>
    <property type="project" value="InterPro"/>
</dbReference>
<evidence type="ECO:0000256" key="2">
    <source>
        <dbReference type="RuleBase" id="RU362119"/>
    </source>
</evidence>
<keyword evidence="2" id="KW-0547">Nucleotide-binding</keyword>
<dbReference type="InterPro" id="IPR029052">
    <property type="entry name" value="Metallo-depent_PP-like"/>
</dbReference>
<dbReference type="InterPro" id="IPR036907">
    <property type="entry name" value="5'-Nucleotdase_C_sf"/>
</dbReference>
<dbReference type="EMBL" id="JACXAI010000012">
    <property type="protein sequence ID" value="MBD1380806.1"/>
    <property type="molecule type" value="Genomic_DNA"/>
</dbReference>
<sequence length="484" mass="55310">MKKLYIYHVNDLHSHFENWPKIVHYLNERKRHHDENGEDYLLLDIGDHVDRFHPITEATEGKANVELLNQLQFDAVTIGNNEGITLSYETLNSLYKEADFTVVLSNLFDELKQRPEWMKPYHIIELKTGYKIGLIGVTVFYEKFYKQLGWQIKDPFQAVQESLFAIKDQVDLVVLMSHLGISDDEIMANEFPDIDLILGAHTHHLLCDGKFINGVLLGGAEKYGHYVGCIEITYEKENFHLLKKKARVEEMINLSQTCKTTEAWLQKKEKESRCILSKEIVHLHEAIPLEWFESSDFTSILVSSIKEWCQGEVAMVNAGMLLAPLPAGPVTKGDLHRICPHPINPCKVFLKGDELKEVILQASTEKMEHLRLKGLGFRGKVMGQMVYDGIDVVKEKLDDGEMHVTSILVNGQPLDPDKLYGVATVDMFTLGPLYPVISHADKKTYFMPEFLRDLLEWKLKSIQQFKIDLDSKSTLSSAGKPKTI</sequence>
<gene>
    <name evidence="5" type="ORF">IC621_11240</name>
</gene>
<dbReference type="Pfam" id="PF02872">
    <property type="entry name" value="5_nucleotid_C"/>
    <property type="match status" value="1"/>
</dbReference>
<accession>A0A926RXA7</accession>
<feature type="domain" description="5'-Nucleotidase C-terminal" evidence="4">
    <location>
        <begin position="294"/>
        <end position="427"/>
    </location>
</feature>
<dbReference type="InterPro" id="IPR004843">
    <property type="entry name" value="Calcineurin-like_PHP"/>
</dbReference>
<proteinExistence type="inferred from homology"/>
<keyword evidence="6" id="KW-1185">Reference proteome</keyword>
<protein>
    <submittedName>
        <fullName evidence="5">Bifunctional metallophosphatase/5'-nucleotidase</fullName>
    </submittedName>
</protein>
<dbReference type="PANTHER" id="PTHR11575">
    <property type="entry name" value="5'-NUCLEOTIDASE-RELATED"/>
    <property type="match status" value="1"/>
</dbReference>
<dbReference type="Proteomes" id="UP000626844">
    <property type="component" value="Unassembled WGS sequence"/>
</dbReference>
<dbReference type="InterPro" id="IPR006179">
    <property type="entry name" value="5_nucleotidase/apyrase"/>
</dbReference>
<evidence type="ECO:0000256" key="1">
    <source>
        <dbReference type="ARBA" id="ARBA00022729"/>
    </source>
</evidence>
<comment type="caution">
    <text evidence="5">The sequence shown here is derived from an EMBL/GenBank/DDBJ whole genome shotgun (WGS) entry which is preliminary data.</text>
</comment>
<dbReference type="GO" id="GO:0030288">
    <property type="term" value="C:outer membrane-bounded periplasmic space"/>
    <property type="evidence" value="ECO:0007669"/>
    <property type="project" value="TreeGrafter"/>
</dbReference>
<dbReference type="Pfam" id="PF00149">
    <property type="entry name" value="Metallophos"/>
    <property type="match status" value="1"/>
</dbReference>
<dbReference type="SUPFAM" id="SSF56300">
    <property type="entry name" value="Metallo-dependent phosphatases"/>
    <property type="match status" value="1"/>
</dbReference>
<dbReference type="GO" id="GO:0000166">
    <property type="term" value="F:nucleotide binding"/>
    <property type="evidence" value="ECO:0007669"/>
    <property type="project" value="UniProtKB-KW"/>
</dbReference>
<comment type="similarity">
    <text evidence="2">Belongs to the 5'-nucleotidase family.</text>
</comment>
<reference evidence="5" key="1">
    <citation type="submission" date="2020-09" db="EMBL/GenBank/DDBJ databases">
        <title>A novel bacterium of genus Bacillus, isolated from South China Sea.</title>
        <authorList>
            <person name="Huang H."/>
            <person name="Mo K."/>
            <person name="Hu Y."/>
        </authorList>
    </citation>
    <scope>NUCLEOTIDE SEQUENCE</scope>
    <source>
        <strain evidence="5">IB182487</strain>
    </source>
</reference>
<keyword evidence="1" id="KW-0732">Signal</keyword>
<dbReference type="SUPFAM" id="SSF55816">
    <property type="entry name" value="5'-nucleotidase (syn. UDP-sugar hydrolase), C-terminal domain"/>
    <property type="match status" value="1"/>
</dbReference>
<evidence type="ECO:0000259" key="4">
    <source>
        <dbReference type="Pfam" id="PF02872"/>
    </source>
</evidence>
<dbReference type="CDD" id="cd00845">
    <property type="entry name" value="MPP_UshA_N_like"/>
    <property type="match status" value="1"/>
</dbReference>
<dbReference type="Gene3D" id="3.60.21.10">
    <property type="match status" value="1"/>
</dbReference>
<name>A0A926RXA7_9BACI</name>
<keyword evidence="2" id="KW-0378">Hydrolase</keyword>
<dbReference type="AlphaFoldDB" id="A0A926RXA7"/>